<proteinExistence type="predicted"/>
<dbReference type="InterPro" id="IPR028871">
    <property type="entry name" value="BlueCu_1_BS"/>
</dbReference>
<dbReference type="CDD" id="cd04216">
    <property type="entry name" value="Phytocyanin"/>
    <property type="match status" value="1"/>
</dbReference>
<dbReference type="GO" id="GO:0046872">
    <property type="term" value="F:metal ion binding"/>
    <property type="evidence" value="ECO:0007669"/>
    <property type="project" value="UniProtKB-KW"/>
</dbReference>
<reference evidence="10 11" key="1">
    <citation type="journal article" date="2017" name="Plant Biotechnol. J.">
        <title>A comprehensive draft genome sequence for lupin (Lupinus angustifolius), an emerging health food: insights into plant-microbe interactions and legume evolution.</title>
        <authorList>
            <person name="Hane J.K."/>
            <person name="Ming Y."/>
            <person name="Kamphuis L.G."/>
            <person name="Nelson M.N."/>
            <person name="Garg G."/>
            <person name="Atkins C.A."/>
            <person name="Bayer P.E."/>
            <person name="Bravo A."/>
            <person name="Bringans S."/>
            <person name="Cannon S."/>
            <person name="Edwards D."/>
            <person name="Foley R."/>
            <person name="Gao L.L."/>
            <person name="Harrison M.J."/>
            <person name="Huang W."/>
            <person name="Hurgobin B."/>
            <person name="Li S."/>
            <person name="Liu C.W."/>
            <person name="McGrath A."/>
            <person name="Morahan G."/>
            <person name="Murray J."/>
            <person name="Weller J."/>
            <person name="Jian J."/>
            <person name="Singh K.B."/>
        </authorList>
    </citation>
    <scope>NUCLEOTIDE SEQUENCE [LARGE SCALE GENOMIC DNA]</scope>
    <source>
        <strain evidence="11">cv. Tanjil</strain>
        <tissue evidence="10">Whole plant</tissue>
    </source>
</reference>
<feature type="signal peptide" evidence="8">
    <location>
        <begin position="1"/>
        <end position="22"/>
    </location>
</feature>
<dbReference type="EMBL" id="CM007361">
    <property type="protein sequence ID" value="OIW18823.1"/>
    <property type="molecule type" value="Genomic_DNA"/>
</dbReference>
<evidence type="ECO:0000259" key="9">
    <source>
        <dbReference type="PROSITE" id="PS51485"/>
    </source>
</evidence>
<dbReference type="PROSITE" id="PS00196">
    <property type="entry name" value="COPPER_BLUE"/>
    <property type="match status" value="1"/>
</dbReference>
<keyword evidence="8" id="KW-0732">Signal</keyword>
<keyword evidence="7" id="KW-0472">Membrane</keyword>
<feature type="domain" description="Phytocyanin" evidence="9">
    <location>
        <begin position="23"/>
        <end position="121"/>
    </location>
</feature>
<keyword evidence="1" id="KW-0813">Transport</keyword>
<gene>
    <name evidence="10" type="ORF">TanjilG_25266</name>
</gene>
<dbReference type="PANTHER" id="PTHR33021:SF350">
    <property type="entry name" value="UCLACYANIN-2"/>
    <property type="match status" value="1"/>
</dbReference>
<name>A0A4P1RUS1_LUPAN</name>
<dbReference type="AlphaFoldDB" id="A0A4P1RUS1"/>
<feature type="compositionally biased region" description="Low complexity" evidence="6">
    <location>
        <begin position="162"/>
        <end position="179"/>
    </location>
</feature>
<keyword evidence="3" id="KW-0249">Electron transport</keyword>
<evidence type="ECO:0000256" key="7">
    <source>
        <dbReference type="SAM" id="Phobius"/>
    </source>
</evidence>
<dbReference type="Proteomes" id="UP000188354">
    <property type="component" value="Chromosome LG01"/>
</dbReference>
<evidence type="ECO:0000256" key="5">
    <source>
        <dbReference type="ARBA" id="ARBA00023180"/>
    </source>
</evidence>
<evidence type="ECO:0000313" key="11">
    <source>
        <dbReference type="Proteomes" id="UP000188354"/>
    </source>
</evidence>
<evidence type="ECO:0000256" key="1">
    <source>
        <dbReference type="ARBA" id="ARBA00022448"/>
    </source>
</evidence>
<dbReference type="OrthoDB" id="686200at2759"/>
<dbReference type="Gramene" id="OIW18823">
    <property type="protein sequence ID" value="OIW18823"/>
    <property type="gene ID" value="TanjilG_25266"/>
</dbReference>
<feature type="transmembrane region" description="Helical" evidence="7">
    <location>
        <begin position="179"/>
        <end position="201"/>
    </location>
</feature>
<dbReference type="InterPro" id="IPR008972">
    <property type="entry name" value="Cupredoxin"/>
</dbReference>
<accession>A0A4P1RUS1</accession>
<keyword evidence="4" id="KW-0186">Copper</keyword>
<dbReference type="KEGG" id="lang:109342480"/>
<dbReference type="PANTHER" id="PTHR33021">
    <property type="entry name" value="BLUE COPPER PROTEIN"/>
    <property type="match status" value="1"/>
</dbReference>
<organism evidence="10 11">
    <name type="scientific">Lupinus angustifolius</name>
    <name type="common">Narrow-leaved blue lupine</name>
    <dbReference type="NCBI Taxonomy" id="3871"/>
    <lineage>
        <taxon>Eukaryota</taxon>
        <taxon>Viridiplantae</taxon>
        <taxon>Streptophyta</taxon>
        <taxon>Embryophyta</taxon>
        <taxon>Tracheophyta</taxon>
        <taxon>Spermatophyta</taxon>
        <taxon>Magnoliopsida</taxon>
        <taxon>eudicotyledons</taxon>
        <taxon>Gunneridae</taxon>
        <taxon>Pentapetalae</taxon>
        <taxon>rosids</taxon>
        <taxon>fabids</taxon>
        <taxon>Fabales</taxon>
        <taxon>Fabaceae</taxon>
        <taxon>Papilionoideae</taxon>
        <taxon>50 kb inversion clade</taxon>
        <taxon>genistoids sensu lato</taxon>
        <taxon>core genistoids</taxon>
        <taxon>Genisteae</taxon>
        <taxon>Lupinus</taxon>
    </lineage>
</organism>
<dbReference type="STRING" id="3871.A0A4P1RUS1"/>
<evidence type="ECO:0000256" key="4">
    <source>
        <dbReference type="ARBA" id="ARBA00023008"/>
    </source>
</evidence>
<evidence type="ECO:0000256" key="2">
    <source>
        <dbReference type="ARBA" id="ARBA00022723"/>
    </source>
</evidence>
<dbReference type="SUPFAM" id="SSF49503">
    <property type="entry name" value="Cupredoxins"/>
    <property type="match status" value="1"/>
</dbReference>
<keyword evidence="7" id="KW-0812">Transmembrane</keyword>
<dbReference type="FunFam" id="2.60.40.420:FF:000003">
    <property type="entry name" value="Blue copper"/>
    <property type="match status" value="1"/>
</dbReference>
<dbReference type="Pfam" id="PF02298">
    <property type="entry name" value="Cu_bind_like"/>
    <property type="match status" value="1"/>
</dbReference>
<dbReference type="GO" id="GO:0009055">
    <property type="term" value="F:electron transfer activity"/>
    <property type="evidence" value="ECO:0007669"/>
    <property type="project" value="InterPro"/>
</dbReference>
<feature type="chain" id="PRO_5020022491" description="Phytocyanin domain-containing protein" evidence="8">
    <location>
        <begin position="23"/>
        <end position="203"/>
    </location>
</feature>
<dbReference type="InterPro" id="IPR003245">
    <property type="entry name" value="Phytocyanin_dom"/>
</dbReference>
<dbReference type="InterPro" id="IPR039391">
    <property type="entry name" value="Phytocyanin-like"/>
</dbReference>
<evidence type="ECO:0000313" key="10">
    <source>
        <dbReference type="EMBL" id="OIW18823.1"/>
    </source>
</evidence>
<keyword evidence="7" id="KW-1133">Transmembrane helix</keyword>
<dbReference type="GO" id="GO:0005886">
    <property type="term" value="C:plasma membrane"/>
    <property type="evidence" value="ECO:0007669"/>
    <property type="project" value="TreeGrafter"/>
</dbReference>
<dbReference type="Gene3D" id="2.60.40.420">
    <property type="entry name" value="Cupredoxins - blue copper proteins"/>
    <property type="match status" value="1"/>
</dbReference>
<keyword evidence="5" id="KW-0325">Glycoprotein</keyword>
<keyword evidence="11" id="KW-1185">Reference proteome</keyword>
<protein>
    <recommendedName>
        <fullName evidence="9">Phytocyanin domain-containing protein</fullName>
    </recommendedName>
</protein>
<keyword evidence="2" id="KW-0479">Metal-binding</keyword>
<feature type="compositionally biased region" description="Low complexity" evidence="6">
    <location>
        <begin position="124"/>
        <end position="154"/>
    </location>
</feature>
<evidence type="ECO:0000256" key="6">
    <source>
        <dbReference type="SAM" id="MobiDB-lite"/>
    </source>
</evidence>
<feature type="region of interest" description="Disordered" evidence="6">
    <location>
        <begin position="123"/>
        <end position="180"/>
    </location>
</feature>
<dbReference type="PROSITE" id="PS51485">
    <property type="entry name" value="PHYTOCYANIN"/>
    <property type="match status" value="1"/>
</dbReference>
<sequence>MAKALALCLMVMLIIASPTVFGVDHTVGDSAGWSLGNDFTTWASGKTFKLGDNLVFIYDSTHQVNEVDESGYKACSASNSIKNYHDGNSKVPLTTSGNVYFICPIPGHCAGGMKLQLNVVASDTTTTPSGGSPPTTPSGGSTPTTPSGGSTPTTPSNPSPYTPSGSGTPPATTSPKPSGAVTVSSGISHFMFVAAIVLGFIMG</sequence>
<evidence type="ECO:0000256" key="3">
    <source>
        <dbReference type="ARBA" id="ARBA00022982"/>
    </source>
</evidence>
<evidence type="ECO:0000256" key="8">
    <source>
        <dbReference type="SAM" id="SignalP"/>
    </source>
</evidence>